<keyword evidence="1" id="KW-0812">Transmembrane</keyword>
<name>A0A9W8UDW3_9HYPO</name>
<keyword evidence="1" id="KW-0472">Membrane</keyword>
<organism evidence="2 3">
    <name type="scientific">Fusarium irregulare</name>
    <dbReference type="NCBI Taxonomy" id="2494466"/>
    <lineage>
        <taxon>Eukaryota</taxon>
        <taxon>Fungi</taxon>
        <taxon>Dikarya</taxon>
        <taxon>Ascomycota</taxon>
        <taxon>Pezizomycotina</taxon>
        <taxon>Sordariomycetes</taxon>
        <taxon>Hypocreomycetidae</taxon>
        <taxon>Hypocreales</taxon>
        <taxon>Nectriaceae</taxon>
        <taxon>Fusarium</taxon>
        <taxon>Fusarium incarnatum-equiseti species complex</taxon>
    </lineage>
</organism>
<feature type="transmembrane region" description="Helical" evidence="1">
    <location>
        <begin position="27"/>
        <end position="46"/>
    </location>
</feature>
<keyword evidence="1" id="KW-1133">Transmembrane helix</keyword>
<comment type="caution">
    <text evidence="2">The sequence shown here is derived from an EMBL/GenBank/DDBJ whole genome shotgun (WGS) entry which is preliminary data.</text>
</comment>
<accession>A0A9W8UDW3</accession>
<protein>
    <submittedName>
        <fullName evidence="2">Uncharacterized protein</fullName>
    </submittedName>
</protein>
<feature type="transmembrane region" description="Helical" evidence="1">
    <location>
        <begin position="277"/>
        <end position="295"/>
    </location>
</feature>
<reference evidence="2" key="1">
    <citation type="submission" date="2022-10" db="EMBL/GenBank/DDBJ databases">
        <title>Fusarium specimens isolated from Avocado Roots.</title>
        <authorList>
            <person name="Stajich J."/>
            <person name="Roper C."/>
            <person name="Heimlech-Rivalta G."/>
        </authorList>
    </citation>
    <scope>NUCLEOTIDE SEQUENCE</scope>
    <source>
        <strain evidence="2">CF00143</strain>
    </source>
</reference>
<dbReference type="EMBL" id="JAPDHF010000004">
    <property type="protein sequence ID" value="KAJ4019440.1"/>
    <property type="molecule type" value="Genomic_DNA"/>
</dbReference>
<sequence>MPDIITGKQLTIFPLKYSSHEIDRSDWVSLLTLCLAPLIAHIIAGVPSPTYLHRSRPKWHELLCHYNPTSILWRYAAIADRRIRAKAWDQNDLASTNAIFWTKRGWDGSEEMIATSAAYCYHLPENTRIALFSREMITTIIVTSQGIQATLSLMGALDTDGTNSGFVKWMGVDTIFFPLAMISLLRLCCAFWLNDDFGYSTSHSLALDKRANSNESSSALNAMYFIRGGRQTATTFAVEIAYIFFLSMTVFIFAPYFWTGQTTSTIIPCINSMAYKIYTAVIFGVFTTTIIISCIETRKTPCGKFTSGPGLEADIRACWNPSEDLASLHVGFNASTATLVVDEFAIANKSAFIPVNNTQWSAVDFTGTCFGKALKE</sequence>
<feature type="transmembrane region" description="Helical" evidence="1">
    <location>
        <begin position="236"/>
        <end position="257"/>
    </location>
</feature>
<evidence type="ECO:0000256" key="1">
    <source>
        <dbReference type="SAM" id="Phobius"/>
    </source>
</evidence>
<evidence type="ECO:0000313" key="3">
    <source>
        <dbReference type="Proteomes" id="UP001152130"/>
    </source>
</evidence>
<keyword evidence="3" id="KW-1185">Reference proteome</keyword>
<dbReference type="AlphaFoldDB" id="A0A9W8UDW3"/>
<proteinExistence type="predicted"/>
<dbReference type="Proteomes" id="UP001152130">
    <property type="component" value="Unassembled WGS sequence"/>
</dbReference>
<gene>
    <name evidence="2" type="ORF">NW766_003163</name>
</gene>
<evidence type="ECO:0000313" key="2">
    <source>
        <dbReference type="EMBL" id="KAJ4019440.1"/>
    </source>
</evidence>